<feature type="transmembrane region" description="Helical" evidence="1">
    <location>
        <begin position="146"/>
        <end position="166"/>
    </location>
</feature>
<feature type="transmembrane region" description="Helical" evidence="1">
    <location>
        <begin position="56"/>
        <end position="77"/>
    </location>
</feature>
<feature type="transmembrane region" description="Helical" evidence="1">
    <location>
        <begin position="89"/>
        <end position="109"/>
    </location>
</feature>
<proteinExistence type="predicted"/>
<reference evidence="3" key="1">
    <citation type="journal article" date="2019" name="Int. J. Syst. Evol. Microbiol.">
        <title>The Global Catalogue of Microorganisms (GCM) 10K type strain sequencing project: providing services to taxonomists for standard genome sequencing and annotation.</title>
        <authorList>
            <consortium name="The Broad Institute Genomics Platform"/>
            <consortium name="The Broad Institute Genome Sequencing Center for Infectious Disease"/>
            <person name="Wu L."/>
            <person name="Ma J."/>
        </authorList>
    </citation>
    <scope>NUCLEOTIDE SEQUENCE [LARGE SCALE GENOMIC DNA]</scope>
    <source>
        <strain evidence="3">JCM 9377</strain>
    </source>
</reference>
<dbReference type="Proteomes" id="UP001501237">
    <property type="component" value="Unassembled WGS sequence"/>
</dbReference>
<name>A0ABP6Q469_9ACTN</name>
<gene>
    <name evidence="2" type="ORF">GCM10010468_16800</name>
</gene>
<keyword evidence="3" id="KW-1185">Reference proteome</keyword>
<feature type="transmembrane region" description="Helical" evidence="1">
    <location>
        <begin position="172"/>
        <end position="194"/>
    </location>
</feature>
<dbReference type="PANTHER" id="PTHR36840">
    <property type="entry name" value="BLL5714 PROTEIN"/>
    <property type="match status" value="1"/>
</dbReference>
<dbReference type="PANTHER" id="PTHR36840:SF1">
    <property type="entry name" value="BLL5714 PROTEIN"/>
    <property type="match status" value="1"/>
</dbReference>
<dbReference type="Pfam" id="PF06772">
    <property type="entry name" value="LtrA"/>
    <property type="match status" value="1"/>
</dbReference>
<sequence>MAQALLRAMTGRRQDEEHRAATPLELFFDLCFVVAVAQAGTALHHAVGEGHVAHGVGAYLMVFFAIWWAWMNFTWFASAYDTDDVPYRLAVLVQITGSLIMAAGVTRAFDREDFTVIVIGYVVMRLAQIAQWLRAAASHPARRATALRYAAGLFAVQVLWVSLLFVPSGWRTAAWVVFALADLSVPAFAERAGSTSWHPHHIAERYGLFTIIVLGESVTAATLAFKDAFDVHVTAALLTTLVGGILIMFSLWWLYFGKDAAPRLTGSRAAFVWGYGHYVVFAAGAAVGAGLSVAAAHAVHEGHAGRLLSSAAVTVPTAVFLLMIYLLHREGGRGAVLITTACALVLASTFVPGSVLVTGAVLAGVVALTQVERSPAS</sequence>
<feature type="transmembrane region" description="Helical" evidence="1">
    <location>
        <begin position="206"/>
        <end position="225"/>
    </location>
</feature>
<protein>
    <submittedName>
        <fullName evidence="2">Low temperature requirement protein A</fullName>
    </submittedName>
</protein>
<keyword evidence="1" id="KW-1133">Transmembrane helix</keyword>
<evidence type="ECO:0000256" key="1">
    <source>
        <dbReference type="SAM" id="Phobius"/>
    </source>
</evidence>
<keyword evidence="1" id="KW-0812">Transmembrane</keyword>
<evidence type="ECO:0000313" key="2">
    <source>
        <dbReference type="EMBL" id="GAA3202965.1"/>
    </source>
</evidence>
<comment type="caution">
    <text evidence="2">The sequence shown here is derived from an EMBL/GenBank/DDBJ whole genome shotgun (WGS) entry which is preliminary data.</text>
</comment>
<organism evidence="2 3">
    <name type="scientific">Actinocorallia longicatena</name>
    <dbReference type="NCBI Taxonomy" id="111803"/>
    <lineage>
        <taxon>Bacteria</taxon>
        <taxon>Bacillati</taxon>
        <taxon>Actinomycetota</taxon>
        <taxon>Actinomycetes</taxon>
        <taxon>Streptosporangiales</taxon>
        <taxon>Thermomonosporaceae</taxon>
        <taxon>Actinocorallia</taxon>
    </lineage>
</organism>
<feature type="transmembrane region" description="Helical" evidence="1">
    <location>
        <begin position="275"/>
        <end position="295"/>
    </location>
</feature>
<dbReference type="InterPro" id="IPR010640">
    <property type="entry name" value="Low_temperature_requirement_A"/>
</dbReference>
<feature type="transmembrane region" description="Helical" evidence="1">
    <location>
        <begin position="335"/>
        <end position="368"/>
    </location>
</feature>
<dbReference type="EMBL" id="BAAAUV010000004">
    <property type="protein sequence ID" value="GAA3202965.1"/>
    <property type="molecule type" value="Genomic_DNA"/>
</dbReference>
<keyword evidence="1" id="KW-0472">Membrane</keyword>
<feature type="transmembrane region" description="Helical" evidence="1">
    <location>
        <begin position="115"/>
        <end position="134"/>
    </location>
</feature>
<feature type="transmembrane region" description="Helical" evidence="1">
    <location>
        <begin position="21"/>
        <end position="44"/>
    </location>
</feature>
<dbReference type="RefSeq" id="WP_344824263.1">
    <property type="nucleotide sequence ID" value="NZ_BAAAUV010000004.1"/>
</dbReference>
<feature type="transmembrane region" description="Helical" evidence="1">
    <location>
        <begin position="231"/>
        <end position="255"/>
    </location>
</feature>
<feature type="transmembrane region" description="Helical" evidence="1">
    <location>
        <begin position="307"/>
        <end position="328"/>
    </location>
</feature>
<accession>A0ABP6Q469</accession>
<evidence type="ECO:0000313" key="3">
    <source>
        <dbReference type="Proteomes" id="UP001501237"/>
    </source>
</evidence>